<dbReference type="OrthoDB" id="73997at2759"/>
<dbReference type="SUPFAM" id="SSF48371">
    <property type="entry name" value="ARM repeat"/>
    <property type="match status" value="2"/>
</dbReference>
<gene>
    <name evidence="6" type="ORF">INT43_003196</name>
</gene>
<dbReference type="Pfam" id="PF25151">
    <property type="entry name" value="TPR_Trm732_C"/>
    <property type="match status" value="1"/>
</dbReference>
<dbReference type="EMBL" id="JAEPQZ010000008">
    <property type="protein sequence ID" value="KAG2177949.1"/>
    <property type="molecule type" value="Genomic_DNA"/>
</dbReference>
<comment type="similarity">
    <text evidence="1">Belongs to the THADA family.</text>
</comment>
<evidence type="ECO:0000256" key="2">
    <source>
        <dbReference type="ARBA" id="ARBA00022694"/>
    </source>
</evidence>
<feature type="domain" description="DUF2428" evidence="3">
    <location>
        <begin position="1016"/>
        <end position="1271"/>
    </location>
</feature>
<feature type="domain" description="tRNA (32-2'-O)-methyltransferase regulator THADA-like TPR repeats region" evidence="4">
    <location>
        <begin position="570"/>
        <end position="867"/>
    </location>
</feature>
<evidence type="ECO:0000256" key="1">
    <source>
        <dbReference type="ARBA" id="ARBA00010409"/>
    </source>
</evidence>
<evidence type="ECO:0000259" key="5">
    <source>
        <dbReference type="Pfam" id="PF25151"/>
    </source>
</evidence>
<dbReference type="InterPro" id="IPR056842">
    <property type="entry name" value="THADA-like_TPR_C"/>
</dbReference>
<comment type="caution">
    <text evidence="6">The sequence shown here is derived from an EMBL/GenBank/DDBJ whole genome shotgun (WGS) entry which is preliminary data.</text>
</comment>
<dbReference type="GO" id="GO:0030488">
    <property type="term" value="P:tRNA methylation"/>
    <property type="evidence" value="ECO:0007669"/>
    <property type="project" value="TreeGrafter"/>
</dbReference>
<feature type="domain" description="tRNA (32-2'-O)-methyltransferase regulator THADA-like C-terminal TPR repeats region" evidence="5">
    <location>
        <begin position="1273"/>
        <end position="1430"/>
    </location>
</feature>
<organism evidence="6 7">
    <name type="scientific">Mortierella isabellina</name>
    <name type="common">Filamentous fungus</name>
    <name type="synonym">Umbelopsis isabellina</name>
    <dbReference type="NCBI Taxonomy" id="91625"/>
    <lineage>
        <taxon>Eukaryota</taxon>
        <taxon>Fungi</taxon>
        <taxon>Fungi incertae sedis</taxon>
        <taxon>Mucoromycota</taxon>
        <taxon>Mucoromycotina</taxon>
        <taxon>Umbelopsidomycetes</taxon>
        <taxon>Umbelopsidales</taxon>
        <taxon>Umbelopsidaceae</taxon>
        <taxon>Umbelopsis</taxon>
    </lineage>
</organism>
<evidence type="ECO:0008006" key="8">
    <source>
        <dbReference type="Google" id="ProtNLM"/>
    </source>
</evidence>
<dbReference type="InterPro" id="IPR019442">
    <property type="entry name" value="THADA/TRM732_DUF2428"/>
</dbReference>
<dbReference type="InterPro" id="IPR016024">
    <property type="entry name" value="ARM-type_fold"/>
</dbReference>
<evidence type="ECO:0000259" key="4">
    <source>
        <dbReference type="Pfam" id="PF25150"/>
    </source>
</evidence>
<dbReference type="Proteomes" id="UP000654370">
    <property type="component" value="Unassembled WGS sequence"/>
</dbReference>
<reference evidence="6" key="1">
    <citation type="submission" date="2020-12" db="EMBL/GenBank/DDBJ databases">
        <title>Metabolic potential, ecology and presence of endohyphal bacteria is reflected in genomic diversity of Mucoromycotina.</title>
        <authorList>
            <person name="Muszewska A."/>
            <person name="Okrasinska A."/>
            <person name="Steczkiewicz K."/>
            <person name="Drgas O."/>
            <person name="Orlowska M."/>
            <person name="Perlinska-Lenart U."/>
            <person name="Aleksandrzak-Piekarczyk T."/>
            <person name="Szatraj K."/>
            <person name="Zielenkiewicz U."/>
            <person name="Pilsyk S."/>
            <person name="Malc E."/>
            <person name="Mieczkowski P."/>
            <person name="Kruszewska J.S."/>
            <person name="Biernat P."/>
            <person name="Pawlowska J."/>
        </authorList>
    </citation>
    <scope>NUCLEOTIDE SEQUENCE</scope>
    <source>
        <strain evidence="6">WA0000067209</strain>
    </source>
</reference>
<protein>
    <recommendedName>
        <fullName evidence="8">DUF2428 domain-containing protein</fullName>
    </recommendedName>
</protein>
<sequence>MGTSRQKMPQKEPIPIPDRWQRLVVSCDLHPGLHVLQDLLNGRDLKWDQQMALLRKLEKEITKQEASDDRQLHHQIEKTLLPVVNEAYFVAPEALSRRYLISLIELAQHMGVERNLFSITYLQFMENKEPFTNLSVTHRATLIATMLEHKMGIQAIEKNFNATIFYLLSHLKTLQNFHPNFNAKISSVTDNSIEWPFGRSVDVLLADAQHILKSLLAVLSKGNYEQNQVLRENFQQDKELQKDLLQTILAMFSLQEQYNIDCLQVAGMVIVATVNAVVDVDSSLRLLIGWFFETPETTSDLAIRYANCLGLTFPENLVGDAGWTTSDSPMLMIVRGMVSNMSMSASLHHVDIKAPRQRLLRVDPEANFLQLCFQALCIFCSNSKLEPQCKVIAFDAMAIWLQRIKTLLKEGIGSEDIRVLDKVLTGEVRERLVTYAWSHWDDPVKAIFELLLEVLKLQSEILCKEEQYQIFVRNLLCQLLAMDWHRKVKYALLSLLLPSLSTSTFLELQPDFIWRCLSVMDNMSILPRVSALLCQFLEKRLLETVPQYRKNKTQKGGKVESEGGVEVQDWVDLWLTPVLRALSSSSDILRRNTSHTILMPMLQFYPSCVWRIMSILQDENVFMQYTGKESQQYQLNAFISVIKVARKLDIIEADSYSEDHKSSANTISLPLLRAAMDHIDVQVRIDVLGLICESKKSGSYITETELRLLEDFLPLNLNSTSPEFRQNMYSELTKFFTKLRGNLFSQYRKQLSTQKYAENEGVPAQKKQLALEEANVLRSQILLSKEFLNRLIDLMFTSLHPGTSFQRAFTVLRILSAFVGIFGVTEVPTPEGFVGNPIFPFDIDLATKRHTKILVNMLMDSYDQNRNLSFNLLMQFPSPLPGYEEPVTVQRLLWWGLEKVRSKRAGESDSGAMVFRLVFRSYIATANFDLEVEEHTTENSLSNSGNEDMPIILRFAWKLTDLIEKQLKVAKDNILLAAQEHPMHGSLLALRYLFQELDYSTLVDDTNRSLWQAINERIVDLACEISDVVLDVLSNPSPEGNMPASFQEIEEALDDIIEENQDEDNESGSPKHQVILSSCWRAIKEASTLLEAMITHIPLPKYSEEPLISENHLLRCGNLLRTLLMCIRHRGAFSAVYPAYISLCSRLLMSSNSELAKMPFNWLEENIQSITSSSISVTRRSAGLPLCIMAIISSETSGRKSMLQMTMKKLIEIASATVSADANQTVDAPQVHAYNIMRVILMDSKLGNDAIVFAEEVFHLAIAGFSSLSWAIRNCSVMLFSTILQRTLGVKKTRDEHSTLNLLTATEFFTRFPQLRPYLVEQLTEAVEQLIGTETSRVHPGLYPILTLLSRLQPSSVDSQAQKESLSAIVPLVTSCSPSTIYKTREMAARALVPLIPSETVIAVVSQILKSSNLSDQNKLHGKLLQCQYLLRGHLYKKDSYSLWCTAVKELSKVLLSSFQLLLVHNDCPITKSLLLDIILEFFIVCDIPSIEDNSVLEEFQALCSDNLTLFRTHIANYCKYDLLTLPIDIARESPVAGSYLLRQKQAEMLATSYLKCVPLEITLPKDLIVQLLGISIYEVRLSTIQLASKMLKESAQGLSDDRDLQRKLCAMIYEEESHLECFRNAVLLLTHINPSKPYLDDGTMAFTIDEFWTRVVKQMQSSRNQSSQEAILPLMGSLLAQVRNLSSYALGMLSEILKAHNGSITSSQFFRTWTATFCKYSDANVTLPLREAATSSFAFMASYIFSNVQEIRKGKLVDEIVSTHIAITQLLQDDDLDVRLEMAAIVSSATGSKMDVQPEKALEIVYHHLKQNYNDCEGLQAAIENMLTNIISIDVMGIDEEVSKVLFEQESPNIYREPLIDSQWCALLLANIDKRGVNHQAALKSLSDYKVIAEAFKRDQIISYGPFGLLQRKDIFLAIYNVIILANATLHQLIAMDRSDLFVHPLQELQSALSEMPTDSLPPALTYVIEGPGGTFSLIKALLQEGENLVELRNADTLPLANPYFLIKCHNI</sequence>
<keyword evidence="7" id="KW-1185">Reference proteome</keyword>
<evidence type="ECO:0000313" key="7">
    <source>
        <dbReference type="Proteomes" id="UP000654370"/>
    </source>
</evidence>
<accession>A0A8H7PR17</accession>
<dbReference type="Pfam" id="PF25150">
    <property type="entry name" value="TPR_Trm732"/>
    <property type="match status" value="1"/>
</dbReference>
<evidence type="ECO:0000313" key="6">
    <source>
        <dbReference type="EMBL" id="KAG2177949.1"/>
    </source>
</evidence>
<evidence type="ECO:0000259" key="3">
    <source>
        <dbReference type="Pfam" id="PF10350"/>
    </source>
</evidence>
<proteinExistence type="inferred from homology"/>
<dbReference type="PANTHER" id="PTHR14387:SF0">
    <property type="entry name" value="DUF2428 DOMAIN-CONTAINING PROTEIN"/>
    <property type="match status" value="1"/>
</dbReference>
<dbReference type="GO" id="GO:0005829">
    <property type="term" value="C:cytosol"/>
    <property type="evidence" value="ECO:0007669"/>
    <property type="project" value="TreeGrafter"/>
</dbReference>
<name>A0A8H7PR17_MORIS</name>
<dbReference type="InterPro" id="IPR056843">
    <property type="entry name" value="THADA-like_TPR"/>
</dbReference>
<dbReference type="PANTHER" id="PTHR14387">
    <property type="entry name" value="THADA/DEATH RECEPTOR INTERACTING PROTEIN"/>
    <property type="match status" value="1"/>
</dbReference>
<dbReference type="Pfam" id="PF10350">
    <property type="entry name" value="DUF2428"/>
    <property type="match status" value="1"/>
</dbReference>
<dbReference type="InterPro" id="IPR051954">
    <property type="entry name" value="tRNA_methyltransferase_THADA"/>
</dbReference>
<keyword evidence="2" id="KW-0819">tRNA processing</keyword>